<dbReference type="MEROPS" id="S28.A01"/>
<name>B8LPV2_PICSI</name>
<dbReference type="GO" id="GO:0006508">
    <property type="term" value="P:proteolysis"/>
    <property type="evidence" value="ECO:0007669"/>
    <property type="project" value="UniProtKB-KW"/>
</dbReference>
<reference evidence="7" key="1">
    <citation type="submission" date="2007-06" db="EMBL/GenBank/DDBJ databases">
        <title>Full length cDNA sequences from Sitka Spruce (Picea sitchensis).</title>
        <authorList>
            <person name="Ralph S.G."/>
            <person name="Chun H.E."/>
            <person name="Liao N."/>
            <person name="Ali J."/>
            <person name="Reid K."/>
            <person name="Kolosova N."/>
            <person name="Cooper N."/>
            <person name="Cullis C."/>
            <person name="Jancsik S."/>
            <person name="Moore R."/>
            <person name="Mayo M."/>
            <person name="Wagner S."/>
            <person name="Holt R.A."/>
            <person name="Jones S.J.M."/>
            <person name="Marra M.A."/>
            <person name="Ritland C.E."/>
            <person name="Ritland K."/>
            <person name="Bohlmann J."/>
        </authorList>
    </citation>
    <scope>NUCLEOTIDE SEQUENCE</scope>
    <source>
        <tissue evidence="7">Green portion of the leader tissue</tissue>
    </source>
</reference>
<dbReference type="PANTHER" id="PTHR11010">
    <property type="entry name" value="PROTEASE S28 PRO-X CARBOXYPEPTIDASE-RELATED"/>
    <property type="match status" value="1"/>
</dbReference>
<evidence type="ECO:0000256" key="5">
    <source>
        <dbReference type="ARBA" id="ARBA00023180"/>
    </source>
</evidence>
<keyword evidence="3 6" id="KW-0732">Signal</keyword>
<feature type="chain" id="PRO_5002874392" description="Lysosomal Pro-X carboxypeptidase" evidence="6">
    <location>
        <begin position="27"/>
        <end position="501"/>
    </location>
</feature>
<dbReference type="FunFam" id="1.20.120.980:FF:000001">
    <property type="entry name" value="Dipeptidyl peptidase 7"/>
    <property type="match status" value="1"/>
</dbReference>
<evidence type="ECO:0008006" key="8">
    <source>
        <dbReference type="Google" id="ProtNLM"/>
    </source>
</evidence>
<dbReference type="InterPro" id="IPR029058">
    <property type="entry name" value="AB_hydrolase_fold"/>
</dbReference>
<dbReference type="OMA" id="ESENCYR"/>
<dbReference type="ESTHER" id="picsi-b8lpv2">
    <property type="family name" value="Prolylcarboxypeptidase"/>
</dbReference>
<dbReference type="Gene3D" id="1.20.120.980">
    <property type="entry name" value="Serine carboxypeptidase S28, SKS domain"/>
    <property type="match status" value="1"/>
</dbReference>
<keyword evidence="2" id="KW-0645">Protease</keyword>
<dbReference type="GO" id="GO:0008239">
    <property type="term" value="F:dipeptidyl-peptidase activity"/>
    <property type="evidence" value="ECO:0007669"/>
    <property type="project" value="TreeGrafter"/>
</dbReference>
<dbReference type="GO" id="GO:0070008">
    <property type="term" value="F:serine-type exopeptidase activity"/>
    <property type="evidence" value="ECO:0007669"/>
    <property type="project" value="InterPro"/>
</dbReference>
<feature type="signal peptide" evidence="6">
    <location>
        <begin position="1"/>
        <end position="26"/>
    </location>
</feature>
<accession>B8LPV2</accession>
<dbReference type="InterPro" id="IPR008758">
    <property type="entry name" value="Peptidase_S28"/>
</dbReference>
<evidence type="ECO:0000256" key="6">
    <source>
        <dbReference type="SAM" id="SignalP"/>
    </source>
</evidence>
<dbReference type="AlphaFoldDB" id="B8LPV2"/>
<protein>
    <recommendedName>
        <fullName evidence="8">Lysosomal Pro-X carboxypeptidase</fullName>
    </recommendedName>
</protein>
<dbReference type="Gene3D" id="3.40.50.1820">
    <property type="entry name" value="alpha/beta hydrolase"/>
    <property type="match status" value="1"/>
</dbReference>
<evidence type="ECO:0000313" key="7">
    <source>
        <dbReference type="EMBL" id="ABR17682.1"/>
    </source>
</evidence>
<organism evidence="7">
    <name type="scientific">Picea sitchensis</name>
    <name type="common">Sitka spruce</name>
    <name type="synonym">Pinus sitchensis</name>
    <dbReference type="NCBI Taxonomy" id="3332"/>
    <lineage>
        <taxon>Eukaryota</taxon>
        <taxon>Viridiplantae</taxon>
        <taxon>Streptophyta</taxon>
        <taxon>Embryophyta</taxon>
        <taxon>Tracheophyta</taxon>
        <taxon>Spermatophyta</taxon>
        <taxon>Pinopsida</taxon>
        <taxon>Pinidae</taxon>
        <taxon>Conifers I</taxon>
        <taxon>Pinales</taxon>
        <taxon>Pinaceae</taxon>
        <taxon>Picea</taxon>
    </lineage>
</organism>
<evidence type="ECO:0000256" key="2">
    <source>
        <dbReference type="ARBA" id="ARBA00022670"/>
    </source>
</evidence>
<evidence type="ECO:0000256" key="3">
    <source>
        <dbReference type="ARBA" id="ARBA00022729"/>
    </source>
</evidence>
<dbReference type="SUPFAM" id="SSF53474">
    <property type="entry name" value="alpha/beta-Hydrolases"/>
    <property type="match status" value="1"/>
</dbReference>
<dbReference type="EMBL" id="EF677886">
    <property type="protein sequence ID" value="ABR17682.1"/>
    <property type="molecule type" value="mRNA"/>
</dbReference>
<dbReference type="Pfam" id="PF05577">
    <property type="entry name" value="Peptidase_S28"/>
    <property type="match status" value="1"/>
</dbReference>
<evidence type="ECO:0000256" key="4">
    <source>
        <dbReference type="ARBA" id="ARBA00022801"/>
    </source>
</evidence>
<keyword evidence="4" id="KW-0378">Hydrolase</keyword>
<dbReference type="InterPro" id="IPR042269">
    <property type="entry name" value="Ser_carbopepase_S28_SKS"/>
</dbReference>
<dbReference type="PANTHER" id="PTHR11010:SF120">
    <property type="entry name" value="LYSOSOMAL PRO-X CARBOXYPEPTIDASE"/>
    <property type="match status" value="1"/>
</dbReference>
<evidence type="ECO:0000256" key="1">
    <source>
        <dbReference type="ARBA" id="ARBA00011079"/>
    </source>
</evidence>
<comment type="similarity">
    <text evidence="1">Belongs to the peptidase S28 family.</text>
</comment>
<sequence length="501" mass="55929">MAVYSAIHGLLCVVILILVSIGTSESVPLKSSLIRFSPTRKWNRGAATVLASASVSAAKYDVRYYTQILDHFSFVPESYQTFQQKYLINSDHWGGASAKSPIFVYTGNEGFIEWFTENTGFMFDIAPQFKAMLVFIEHRFYGHSMPFGSQKAAYSNSSTLGFLSSAQALADFATLITDLKKNLSAEDSPVVVFGGSYGGISSSAPILYFDNITPIGSFDDTVSEDFRSESENCFKVIKGSWNVIDEMTSTPEGLKSLRKALRICKSNSDNYIAGNLAGWLYDAYYTAAMTDYPVAANFVQPLPAYPVKQMCKAIDNPSGSTDLLSQLYGVANVYYNYTGRSSCFDIRPSDPHGEDGWQFQACTEMVMPMADDPKKSMFPNSTFDYQERVDSCESAYGVQPRRHWITTQYGGHHIKRVLKNFASNIIFFNGLRDPWSGGGVLEDINESVVAIVAKEGAHHVDFRFATKDDPQWLKDARTKEISIIKSWLQQYYMELQNSSLI</sequence>
<proteinExistence type="evidence at transcript level"/>
<keyword evidence="5" id="KW-0325">Glycoprotein</keyword>